<evidence type="ECO:0000256" key="5">
    <source>
        <dbReference type="SAM" id="Phobius"/>
    </source>
</evidence>
<dbReference type="AlphaFoldDB" id="A0A6A6ISB2"/>
<feature type="transmembrane region" description="Helical" evidence="5">
    <location>
        <begin position="509"/>
        <end position="528"/>
    </location>
</feature>
<dbReference type="EMBL" id="ML987192">
    <property type="protein sequence ID" value="KAF2252480.1"/>
    <property type="molecule type" value="Genomic_DNA"/>
</dbReference>
<keyword evidence="4 5" id="KW-0472">Membrane</keyword>
<dbReference type="Proteomes" id="UP000800094">
    <property type="component" value="Unassembled WGS sequence"/>
</dbReference>
<evidence type="ECO:0000313" key="7">
    <source>
        <dbReference type="Proteomes" id="UP000800094"/>
    </source>
</evidence>
<dbReference type="OrthoDB" id="5428055at2759"/>
<reference evidence="6" key="1">
    <citation type="journal article" date="2020" name="Stud. Mycol.">
        <title>101 Dothideomycetes genomes: a test case for predicting lifestyles and emergence of pathogens.</title>
        <authorList>
            <person name="Haridas S."/>
            <person name="Albert R."/>
            <person name="Binder M."/>
            <person name="Bloem J."/>
            <person name="Labutti K."/>
            <person name="Salamov A."/>
            <person name="Andreopoulos B."/>
            <person name="Baker S."/>
            <person name="Barry K."/>
            <person name="Bills G."/>
            <person name="Bluhm B."/>
            <person name="Cannon C."/>
            <person name="Castanera R."/>
            <person name="Culley D."/>
            <person name="Daum C."/>
            <person name="Ezra D."/>
            <person name="Gonzalez J."/>
            <person name="Henrissat B."/>
            <person name="Kuo A."/>
            <person name="Liang C."/>
            <person name="Lipzen A."/>
            <person name="Lutzoni F."/>
            <person name="Magnuson J."/>
            <person name="Mondo S."/>
            <person name="Nolan M."/>
            <person name="Ohm R."/>
            <person name="Pangilinan J."/>
            <person name="Park H.-J."/>
            <person name="Ramirez L."/>
            <person name="Alfaro M."/>
            <person name="Sun H."/>
            <person name="Tritt A."/>
            <person name="Yoshinaga Y."/>
            <person name="Zwiers L.-H."/>
            <person name="Turgeon B."/>
            <person name="Goodwin S."/>
            <person name="Spatafora J."/>
            <person name="Crous P."/>
            <person name="Grigoriev I."/>
        </authorList>
    </citation>
    <scope>NUCLEOTIDE SEQUENCE</scope>
    <source>
        <strain evidence="6">CBS 122368</strain>
    </source>
</reference>
<dbReference type="GO" id="GO:0016020">
    <property type="term" value="C:membrane"/>
    <property type="evidence" value="ECO:0007669"/>
    <property type="project" value="UniProtKB-SubCell"/>
</dbReference>
<sequence>MTEKKALSIDPNEYPYLSQVDKLKFSYPALGVLVHRLLNKNEEGRQIVARYCEEQNGKRPPGRCCVLEFRTPAAATGDAWVRKEYLNDEVSMRKYLEKHSPVAAGRKNASHDDDDDDCHHRLYILEDLAPEYVDLLGKHLRVDPLVFASQINSWRFSNTGTVGQRTLPSLSDARQAFTVRYPELRSFRNILDDWRWTFAVNRRKIDPWFPIEGGRVDMNDEVALVRRCVSFWVDNPRSAADGWNALLLVDPPVDAYKDPVVRDARGGMVTYRVLKKQPRAKNQKDLHYEAALHSSRPFHFGHPDPLPISQALKFTAAGSSTGKPVYRKKASLFDETILYWTQNDNSALILSALESPCNASFYALKIAAYHWTNLLELILLTLNQGEFVADEERHPARYVSELFANNHALWKRKIAGLYEAIWYFNIFRRRLAFFEDDLDLALERLNPHDAYVDGLPSALRDATIDFKALLARLRLYKARADALGSTADEIVNMRGAAKSLDDSAFNLRLAIFAAVVFPGTFVAAIFGMSDGFKPGDGRFWIFWVVSIPLIVLMVGVVAGWGRRFGDLWPTLSRNKASK</sequence>
<dbReference type="SUPFAM" id="SSF144083">
    <property type="entry name" value="Magnesium transport protein CorA, transmembrane region"/>
    <property type="match status" value="1"/>
</dbReference>
<feature type="transmembrane region" description="Helical" evidence="5">
    <location>
        <begin position="540"/>
        <end position="561"/>
    </location>
</feature>
<dbReference type="Gene3D" id="1.20.58.340">
    <property type="entry name" value="Magnesium transport protein CorA, transmembrane region"/>
    <property type="match status" value="1"/>
</dbReference>
<evidence type="ECO:0000256" key="1">
    <source>
        <dbReference type="ARBA" id="ARBA00004141"/>
    </source>
</evidence>
<organism evidence="6 7">
    <name type="scientific">Trematosphaeria pertusa</name>
    <dbReference type="NCBI Taxonomy" id="390896"/>
    <lineage>
        <taxon>Eukaryota</taxon>
        <taxon>Fungi</taxon>
        <taxon>Dikarya</taxon>
        <taxon>Ascomycota</taxon>
        <taxon>Pezizomycotina</taxon>
        <taxon>Dothideomycetes</taxon>
        <taxon>Pleosporomycetidae</taxon>
        <taxon>Pleosporales</taxon>
        <taxon>Massarineae</taxon>
        <taxon>Trematosphaeriaceae</taxon>
        <taxon>Trematosphaeria</taxon>
    </lineage>
</organism>
<proteinExistence type="predicted"/>
<accession>A0A6A6ISB2</accession>
<dbReference type="RefSeq" id="XP_033687484.1">
    <property type="nucleotide sequence ID" value="XM_033831972.1"/>
</dbReference>
<evidence type="ECO:0000313" key="6">
    <source>
        <dbReference type="EMBL" id="KAF2252480.1"/>
    </source>
</evidence>
<keyword evidence="7" id="KW-1185">Reference proteome</keyword>
<dbReference type="GeneID" id="54585302"/>
<keyword evidence="2 5" id="KW-0812">Transmembrane</keyword>
<name>A0A6A6ISB2_9PLEO</name>
<evidence type="ECO:0008006" key="8">
    <source>
        <dbReference type="Google" id="ProtNLM"/>
    </source>
</evidence>
<evidence type="ECO:0000256" key="2">
    <source>
        <dbReference type="ARBA" id="ARBA00022692"/>
    </source>
</evidence>
<protein>
    <recommendedName>
        <fullName evidence="8">Cora-domain-containing protein</fullName>
    </recommendedName>
</protein>
<keyword evidence="3 5" id="KW-1133">Transmembrane helix</keyword>
<evidence type="ECO:0000256" key="3">
    <source>
        <dbReference type="ARBA" id="ARBA00022989"/>
    </source>
</evidence>
<evidence type="ECO:0000256" key="4">
    <source>
        <dbReference type="ARBA" id="ARBA00023136"/>
    </source>
</evidence>
<dbReference type="InterPro" id="IPR045863">
    <property type="entry name" value="CorA_TM1_TM2"/>
</dbReference>
<comment type="subcellular location">
    <subcellularLocation>
        <location evidence="1">Membrane</location>
        <topology evidence="1">Multi-pass membrane protein</topology>
    </subcellularLocation>
</comment>
<gene>
    <name evidence="6" type="ORF">BU26DRAFT_549060</name>
</gene>